<keyword evidence="4" id="KW-0805">Transcription regulation</keyword>
<comment type="caution">
    <text evidence="10">The sequence shown here is derived from an EMBL/GenBank/DDBJ whole genome shotgun (WGS) entry which is preliminary data.</text>
</comment>
<gene>
    <name evidence="10" type="ORF">ACFFGV_16225</name>
</gene>
<evidence type="ECO:0000256" key="1">
    <source>
        <dbReference type="ARBA" id="ARBA00004496"/>
    </source>
</evidence>
<dbReference type="InterPro" id="IPR011006">
    <property type="entry name" value="CheY-like_superfamily"/>
</dbReference>
<dbReference type="SUPFAM" id="SSF46894">
    <property type="entry name" value="C-terminal effector domain of the bipartite response regulators"/>
    <property type="match status" value="1"/>
</dbReference>
<evidence type="ECO:0000313" key="11">
    <source>
        <dbReference type="Proteomes" id="UP001589836"/>
    </source>
</evidence>
<evidence type="ECO:0000259" key="8">
    <source>
        <dbReference type="PROSITE" id="PS50043"/>
    </source>
</evidence>
<dbReference type="Gene3D" id="3.40.50.2300">
    <property type="match status" value="1"/>
</dbReference>
<dbReference type="InterPro" id="IPR036388">
    <property type="entry name" value="WH-like_DNA-bd_sf"/>
</dbReference>
<protein>
    <submittedName>
        <fullName evidence="10">Response regulator</fullName>
    </submittedName>
</protein>
<feature type="domain" description="HTH luxR-type" evidence="8">
    <location>
        <begin position="155"/>
        <end position="220"/>
    </location>
</feature>
<dbReference type="InterPro" id="IPR016032">
    <property type="entry name" value="Sig_transdc_resp-reg_C-effctor"/>
</dbReference>
<dbReference type="InterPro" id="IPR000792">
    <property type="entry name" value="Tscrpt_reg_LuxR_C"/>
</dbReference>
<keyword evidence="3" id="KW-0902">Two-component regulatory system</keyword>
<keyword evidence="5" id="KW-0238">DNA-binding</keyword>
<evidence type="ECO:0000256" key="7">
    <source>
        <dbReference type="PROSITE-ProRule" id="PRU00169"/>
    </source>
</evidence>
<evidence type="ECO:0000256" key="5">
    <source>
        <dbReference type="ARBA" id="ARBA00023125"/>
    </source>
</evidence>
<dbReference type="Pfam" id="PF00072">
    <property type="entry name" value="Response_reg"/>
    <property type="match status" value="1"/>
</dbReference>
<feature type="modified residue" description="4-aspartylphosphate" evidence="7">
    <location>
        <position position="53"/>
    </location>
</feature>
<dbReference type="CDD" id="cd06170">
    <property type="entry name" value="LuxR_C_like"/>
    <property type="match status" value="1"/>
</dbReference>
<evidence type="ECO:0000256" key="6">
    <source>
        <dbReference type="ARBA" id="ARBA00023163"/>
    </source>
</evidence>
<dbReference type="InterPro" id="IPR001789">
    <property type="entry name" value="Sig_transdc_resp-reg_receiver"/>
</dbReference>
<dbReference type="CDD" id="cd17535">
    <property type="entry name" value="REC_NarL-like"/>
    <property type="match status" value="1"/>
</dbReference>
<dbReference type="SMART" id="SM00421">
    <property type="entry name" value="HTH_LUXR"/>
    <property type="match status" value="1"/>
</dbReference>
<dbReference type="RefSeq" id="WP_377349983.1">
    <property type="nucleotide sequence ID" value="NZ_JBHLTP010000013.1"/>
</dbReference>
<dbReference type="SUPFAM" id="SSF52172">
    <property type="entry name" value="CheY-like"/>
    <property type="match status" value="1"/>
</dbReference>
<dbReference type="PANTHER" id="PTHR43214:SF1">
    <property type="entry name" value="TRANSCRIPTIONAL REGULATORY PROTEIN COMA"/>
    <property type="match status" value="1"/>
</dbReference>
<dbReference type="Gene3D" id="1.10.10.10">
    <property type="entry name" value="Winged helix-like DNA-binding domain superfamily/Winged helix DNA-binding domain"/>
    <property type="match status" value="1"/>
</dbReference>
<dbReference type="PRINTS" id="PR00038">
    <property type="entry name" value="HTHLUXR"/>
</dbReference>
<accession>A0ABV6LRV6</accession>
<feature type="domain" description="Response regulatory" evidence="9">
    <location>
        <begin position="3"/>
        <end position="118"/>
    </location>
</feature>
<name>A0ABV6LRV6_9BACI</name>
<keyword evidence="6" id="KW-0804">Transcription</keyword>
<proteinExistence type="predicted"/>
<evidence type="ECO:0000256" key="2">
    <source>
        <dbReference type="ARBA" id="ARBA00022553"/>
    </source>
</evidence>
<keyword evidence="11" id="KW-1185">Reference proteome</keyword>
<dbReference type="PROSITE" id="PS50110">
    <property type="entry name" value="RESPONSE_REGULATORY"/>
    <property type="match status" value="1"/>
</dbReference>
<sequence>MIRILLIDDHPSVGEGTKLMLEKEADMEVTVAHSAGSAIHILEEQRFELILCDLRMPGMNGIELIKKVRSLGYNEPVVIYSGYEVGPHFNALIEAGVSGFISKTEPREQLIVYIRCVLEGKVILPLSLFKQLRRVDVQVGEASTQDAKQQQSNPVESIEVSITPKEQEILQEVAKGKSNKEIASIFYQSQRTIEYNLTEIFRKLQVKSRAEAVLKSKKWGIITEEVGE</sequence>
<dbReference type="PROSITE" id="PS50043">
    <property type="entry name" value="HTH_LUXR_2"/>
    <property type="match status" value="1"/>
</dbReference>
<dbReference type="Pfam" id="PF00196">
    <property type="entry name" value="GerE"/>
    <property type="match status" value="1"/>
</dbReference>
<dbReference type="SMART" id="SM00448">
    <property type="entry name" value="REC"/>
    <property type="match status" value="1"/>
</dbReference>
<evidence type="ECO:0000313" key="10">
    <source>
        <dbReference type="EMBL" id="MFC0525128.1"/>
    </source>
</evidence>
<comment type="subcellular location">
    <subcellularLocation>
        <location evidence="1">Cytoplasm</location>
    </subcellularLocation>
</comment>
<evidence type="ECO:0000256" key="4">
    <source>
        <dbReference type="ARBA" id="ARBA00023015"/>
    </source>
</evidence>
<dbReference type="Proteomes" id="UP001589836">
    <property type="component" value="Unassembled WGS sequence"/>
</dbReference>
<dbReference type="InterPro" id="IPR039420">
    <property type="entry name" value="WalR-like"/>
</dbReference>
<dbReference type="InterPro" id="IPR058245">
    <property type="entry name" value="NreC/VraR/RcsB-like_REC"/>
</dbReference>
<organism evidence="10 11">
    <name type="scientific">Pontibacillus salicampi</name>
    <dbReference type="NCBI Taxonomy" id="1449801"/>
    <lineage>
        <taxon>Bacteria</taxon>
        <taxon>Bacillati</taxon>
        <taxon>Bacillota</taxon>
        <taxon>Bacilli</taxon>
        <taxon>Bacillales</taxon>
        <taxon>Bacillaceae</taxon>
        <taxon>Pontibacillus</taxon>
    </lineage>
</organism>
<keyword evidence="2 7" id="KW-0597">Phosphoprotein</keyword>
<evidence type="ECO:0000256" key="3">
    <source>
        <dbReference type="ARBA" id="ARBA00023012"/>
    </source>
</evidence>
<dbReference type="PANTHER" id="PTHR43214">
    <property type="entry name" value="TWO-COMPONENT RESPONSE REGULATOR"/>
    <property type="match status" value="1"/>
</dbReference>
<reference evidence="10 11" key="1">
    <citation type="submission" date="2024-09" db="EMBL/GenBank/DDBJ databases">
        <authorList>
            <person name="Sun Q."/>
            <person name="Mori K."/>
        </authorList>
    </citation>
    <scope>NUCLEOTIDE SEQUENCE [LARGE SCALE GENOMIC DNA]</scope>
    <source>
        <strain evidence="10 11">NCAIM B.02529</strain>
    </source>
</reference>
<dbReference type="EMBL" id="JBHLTP010000013">
    <property type="protein sequence ID" value="MFC0525128.1"/>
    <property type="molecule type" value="Genomic_DNA"/>
</dbReference>
<evidence type="ECO:0000259" key="9">
    <source>
        <dbReference type="PROSITE" id="PS50110"/>
    </source>
</evidence>